<reference evidence="1 2" key="1">
    <citation type="submission" date="2018-04" db="EMBL/GenBank/DDBJ databases">
        <title>Genomic Encyclopedia of Type Strains, Phase IV (KMG-IV): sequencing the most valuable type-strain genomes for metagenomic binning, comparative biology and taxonomic classification.</title>
        <authorList>
            <person name="Goeker M."/>
        </authorList>
    </citation>
    <scope>NUCLEOTIDE SEQUENCE [LARGE SCALE GENOMIC DNA]</scope>
    <source>
        <strain evidence="1 2">DSM 45771</strain>
    </source>
</reference>
<keyword evidence="2" id="KW-1185">Reference proteome</keyword>
<dbReference type="Pfam" id="PF10604">
    <property type="entry name" value="Polyketide_cyc2"/>
    <property type="match status" value="1"/>
</dbReference>
<evidence type="ECO:0000313" key="2">
    <source>
        <dbReference type="Proteomes" id="UP000245639"/>
    </source>
</evidence>
<dbReference type="InterPro" id="IPR023393">
    <property type="entry name" value="START-like_dom_sf"/>
</dbReference>
<name>A0A2U1F8Q9_9PSEU</name>
<protein>
    <submittedName>
        <fullName evidence="1">Polyketide cyclase/dehydrase/lipid transport protein</fullName>
    </submittedName>
</protein>
<dbReference type="Proteomes" id="UP000245639">
    <property type="component" value="Unassembled WGS sequence"/>
</dbReference>
<dbReference type="EMBL" id="QEKW01000008">
    <property type="protein sequence ID" value="PVZ08572.1"/>
    <property type="molecule type" value="Genomic_DNA"/>
</dbReference>
<organism evidence="1 2">
    <name type="scientific">Actinomycetospora cinnamomea</name>
    <dbReference type="NCBI Taxonomy" id="663609"/>
    <lineage>
        <taxon>Bacteria</taxon>
        <taxon>Bacillati</taxon>
        <taxon>Actinomycetota</taxon>
        <taxon>Actinomycetes</taxon>
        <taxon>Pseudonocardiales</taxon>
        <taxon>Pseudonocardiaceae</taxon>
        <taxon>Actinomycetospora</taxon>
    </lineage>
</organism>
<dbReference type="RefSeq" id="WP_116709265.1">
    <property type="nucleotide sequence ID" value="NZ_QEKW01000008.1"/>
</dbReference>
<dbReference type="InterPro" id="IPR019587">
    <property type="entry name" value="Polyketide_cyclase/dehydratase"/>
</dbReference>
<sequence length="154" mass="16805">MARAEIAVSVDIDAPVETVWREVMDWESQGEWMMGTRVRVTHGDGVSPGTRVAAFTGVGPVGVTDHIELVGWEPPHRATVRHVGRIIRGSGVFTVAERTTADGRKGSTFTMSEYLDLPLGPLGAAGWPLVKPVFAWGLQRSLDELARRCERAAR</sequence>
<comment type="caution">
    <text evidence="1">The sequence shown here is derived from an EMBL/GenBank/DDBJ whole genome shotgun (WGS) entry which is preliminary data.</text>
</comment>
<dbReference type="SUPFAM" id="SSF55961">
    <property type="entry name" value="Bet v1-like"/>
    <property type="match status" value="1"/>
</dbReference>
<accession>A0A2U1F8Q9</accession>
<dbReference type="CDD" id="cd07812">
    <property type="entry name" value="SRPBCC"/>
    <property type="match status" value="1"/>
</dbReference>
<proteinExistence type="predicted"/>
<dbReference type="AlphaFoldDB" id="A0A2U1F8Q9"/>
<dbReference type="Gene3D" id="3.30.530.20">
    <property type="match status" value="1"/>
</dbReference>
<evidence type="ECO:0000313" key="1">
    <source>
        <dbReference type="EMBL" id="PVZ08572.1"/>
    </source>
</evidence>
<gene>
    <name evidence="1" type="ORF">C8D89_108169</name>
</gene>
<dbReference type="OrthoDB" id="4823586at2"/>